<feature type="domain" description="S1 motif" evidence="7">
    <location>
        <begin position="983"/>
        <end position="1054"/>
    </location>
</feature>
<reference evidence="8" key="1">
    <citation type="submission" date="2017-04" db="EMBL/GenBank/DDBJ databases">
        <title>Population genomics of picophytoplankton unveils novel chromosome hypervariability.</title>
        <authorList>
            <consortium name="DOE Joint Genome Institute"/>
            <person name="Blanc-Mathieu R."/>
            <person name="Krasovec M."/>
            <person name="Hebrard M."/>
            <person name="Yau S."/>
            <person name="Desgranges E."/>
            <person name="Martin J."/>
            <person name="Schackwitz W."/>
            <person name="Kuo A."/>
            <person name="Salin G."/>
            <person name="Donnadieu C."/>
            <person name="Desdevises Y."/>
            <person name="Sanchez-Ferandin S."/>
            <person name="Moreau H."/>
            <person name="Rivals E."/>
            <person name="Grigoriev I.V."/>
            <person name="Grimsley N."/>
            <person name="Eyre-Walker A."/>
            <person name="Piganeau G."/>
        </authorList>
    </citation>
    <scope>NUCLEOTIDE SEQUENCE [LARGE SCALE GENOMIC DNA]</scope>
    <source>
        <strain evidence="8">RCC 1115</strain>
    </source>
</reference>
<dbReference type="CDD" id="cd05695">
    <property type="entry name" value="S1_Rrp5_repeat_hs3"/>
    <property type="match status" value="1"/>
</dbReference>
<feature type="domain" description="S1 motif" evidence="7">
    <location>
        <begin position="1415"/>
        <end position="1486"/>
    </location>
</feature>
<evidence type="ECO:0000313" key="8">
    <source>
        <dbReference type="EMBL" id="OUS43501.1"/>
    </source>
</evidence>
<name>A0A1Y5I1W9_OSTTA</name>
<dbReference type="SMART" id="SM00386">
    <property type="entry name" value="HAT"/>
    <property type="match status" value="6"/>
</dbReference>
<feature type="domain" description="S1 motif" evidence="7">
    <location>
        <begin position="587"/>
        <end position="655"/>
    </location>
</feature>
<dbReference type="eggNOG" id="KOG1070">
    <property type="taxonomic scope" value="Eukaryota"/>
</dbReference>
<dbReference type="Pfam" id="PF24682">
    <property type="entry name" value="OB_RRP5"/>
    <property type="match status" value="1"/>
</dbReference>
<organism evidence="8">
    <name type="scientific">Ostreococcus tauri</name>
    <name type="common">Marine green alga</name>
    <dbReference type="NCBI Taxonomy" id="70448"/>
    <lineage>
        <taxon>Eukaryota</taxon>
        <taxon>Viridiplantae</taxon>
        <taxon>Chlorophyta</taxon>
        <taxon>Mamiellophyceae</taxon>
        <taxon>Mamiellales</taxon>
        <taxon>Bathycoccaceae</taxon>
        <taxon>Ostreococcus</taxon>
    </lineage>
</organism>
<dbReference type="InterPro" id="IPR008847">
    <property type="entry name" value="Suf"/>
</dbReference>
<evidence type="ECO:0000256" key="3">
    <source>
        <dbReference type="ARBA" id="ARBA00022553"/>
    </source>
</evidence>
<dbReference type="CDD" id="cd04461">
    <property type="entry name" value="S1_Rrp5_repeat_hs8_sc7"/>
    <property type="match status" value="1"/>
</dbReference>
<dbReference type="InterPro" id="IPR012340">
    <property type="entry name" value="NA-bd_OB-fold"/>
</dbReference>
<dbReference type="GO" id="GO:0032040">
    <property type="term" value="C:small-subunit processome"/>
    <property type="evidence" value="ECO:0007669"/>
    <property type="project" value="TreeGrafter"/>
</dbReference>
<keyword evidence="2" id="KW-0698">rRNA processing</keyword>
<sequence>MPKRTRATTGKTSSDERSLEPFPRGGARDVDADEDAFPRGGGGGDDDGDAERSERGQKRRARGSGGVDGDDDNVGDDFDDDPFASIARAARGASSRSSGAGGGAKYVETLKYKSLRSGVKLLGVVSEVTARGLVMSLPDGLRGTVARAEASDVFRGATRSAGAESADDESESSDDEFEGEEETISLESLYEPGQVLRCVVLSLDKGKTGGKRIELSLRLENVCAGIGKDSLVEGSVAPAMVRSIEDHGYILDFGIAGTSGFLPKKSVANDLTIRRGKILDVVITATPTGNKGYFTVTSDQKRVTSSVSHETSATNVSTLLPGMLVNSRVKQVLADGILCSFMTFFSGTVDCFQTGSVATTKGVASAFKVGQRMRARVIFVDAVAKRVCLTLLPHLLEHTSITLPKLGKVFQTATIARVDAGQGVALSVSDGDDHIAAYAHVSQLSDERVEKVEKKFKIGRSVNVRVIGHRLMDGIVSVSLKSSVMAQPFFSLEELTPGMLVNGEVVAVEHYGAIVKLAEGIKALCPPLHVSDVVGRTTSSKVSPGAKLKFRVLNVDKNSRRATVSHKRTLIKSELPVIASLEDALPGAVTHGVVTGVNEYGVFISLYGDLRGLANVNDLGLLSDQKPSDAFGVGQVVRVTIVSADASGRLRLSLAAGVALEAKTPGLMINASAADLTPGIIVETAVVTHVSAQTGNVEVVFTAEKGNVPGIIALAHLSDHPLTATGLSSVLNPGDKIGPLVVLEGKPTRAVLSRKLSLVESSQNSKLPASAEEATPGSVFPGYVASATSAGVFVRFLGKLTGLAPPSQLVDGVSADIHDMFPVGKTVNALVLAVDTSTSPPRLSLSLKLSATSSPLSDAPLIRSFFNDIELLDERVANADDVGISPETAKSLQPGTWMDVTVNETKEYGVLMDMAIDSNAVGLVTPHQLPESVEFESGDAVKCYVLDVSRREGVVDMGMRSGLERFKRNKTASGKSLKRLKVGDEVTADVELVKAEYAVFSLPDHSGLIGYASVHHLNRSYEDATQRFTPAQRVKAIVAQLPDGANGRLLLTVPVTISSSGGKIAAGTLVKGVVSEIQPLQALVALPNNARGRLYISEFDLTEEKPLASVSVGSTIEATVLGLAGERGGLLDLSVHRKSAFSLDGVSVGDSLNAYVLSITQDGLKVTVAPGVTSFIPKIETSDKASELSESLETRFVIGQRVRATAVDIKLNKRRIDLTLRTESVFGSNKVCVGAKLHGIVTRVVKHAGVMVQIGSHSFGRIHLTDLSDELKEEPSASYAAGAVVQVRVLNVSPSGEIDLSTRASRMSSKRILPEDAEVQDVANLVPGQRIKGYVKATTKKGCFVALSRSIDAMCKLSNLADDFIADPIASFPPGKLVQGRIVSADAAKGRVEISLRERENSSQGNADVSGVDVGSVMMGTVRRVQPYGVFIGLDGTKLSGLCHISMFADARINDDLSLHVRQGERVRVKVLEINAETNKISLGCKASLFEDDDKNDEDEDHEMEDAQNPTLDPLMDESDEDVEDDTSESDDAAGDMSASDANDSDGEASDSEDEPIGKDLSFDWGATENEIRPVNVDSDNPDDAKPLSKREKKRLKEAKELEILQKEQALRDGDAVPESAMEFEKLLIASPRSSFLWVRYMAFHVSCGAYAEAREVAERAIVAIPASEETERMNIWAAYLNLENKYGTPTPEEAVKKLFTRAVQLSNAKHLHMTLISMYERNGQQQSLEDALKKAAKKFSYSAKVWLAYIRAAILKGNSEWARQLLDRATQALPKHKHIKILMRTALFEMKEGNPERGRTMFEGILRNYPRRTDIWSVYIDQEIKQGDVLRIRALFERATHLDLNAKSMKFLFKRYLDFERSEGDDERIAHVKQRAMEYVSNKFG</sequence>
<protein>
    <submittedName>
        <fullName evidence="8">rRNA processing protein Rrp5</fullName>
    </submittedName>
</protein>
<dbReference type="SUPFAM" id="SSF50249">
    <property type="entry name" value="Nucleic acid-binding proteins"/>
    <property type="match status" value="13"/>
</dbReference>
<feature type="region of interest" description="Disordered" evidence="6">
    <location>
        <begin position="1491"/>
        <end position="1593"/>
    </location>
</feature>
<keyword evidence="4" id="KW-0677">Repeat</keyword>
<dbReference type="PROSITE" id="PS50126">
    <property type="entry name" value="S1"/>
    <property type="match status" value="14"/>
</dbReference>
<evidence type="ECO:0000259" key="7">
    <source>
        <dbReference type="PROSITE" id="PS50126"/>
    </source>
</evidence>
<dbReference type="InterPro" id="IPR057301">
    <property type="entry name" value="Rrp5_OB_4th"/>
</dbReference>
<evidence type="ECO:0000256" key="4">
    <source>
        <dbReference type="ARBA" id="ARBA00022737"/>
    </source>
</evidence>
<dbReference type="EMBL" id="KZ155832">
    <property type="protein sequence ID" value="OUS43501.1"/>
    <property type="molecule type" value="Genomic_DNA"/>
</dbReference>
<dbReference type="CDD" id="cd05693">
    <property type="entry name" value="S1_Rrp5_repeat_hs1_sc1"/>
    <property type="match status" value="1"/>
</dbReference>
<feature type="domain" description="S1 motif" evidence="7">
    <location>
        <begin position="777"/>
        <end position="848"/>
    </location>
</feature>
<feature type="compositionally biased region" description="Acidic residues" evidence="6">
    <location>
        <begin position="1515"/>
        <end position="1534"/>
    </location>
</feature>
<gene>
    <name evidence="8" type="ORF">BE221DRAFT_120013</name>
</gene>
<accession>A0A1Y5I1W9</accession>
<feature type="compositionally biased region" description="Acidic residues" evidence="6">
    <location>
        <begin position="68"/>
        <end position="82"/>
    </location>
</feature>
<dbReference type="Pfam" id="PF05843">
    <property type="entry name" value="Suf"/>
    <property type="match status" value="1"/>
</dbReference>
<dbReference type="FunFam" id="1.25.40.10:FF:000065">
    <property type="entry name" value="Programmed cell death 11"/>
    <property type="match status" value="1"/>
</dbReference>
<feature type="domain" description="S1 motif" evidence="7">
    <location>
        <begin position="498"/>
        <end position="567"/>
    </location>
</feature>
<dbReference type="FunFam" id="2.40.50.140:FF:000103">
    <property type="entry name" value="protein RRP5 homolog"/>
    <property type="match status" value="2"/>
</dbReference>
<proteinExistence type="predicted"/>
<dbReference type="Gene3D" id="1.25.40.10">
    <property type="entry name" value="Tetratricopeptide repeat domain"/>
    <property type="match status" value="2"/>
</dbReference>
<dbReference type="Gene3D" id="2.40.50.140">
    <property type="entry name" value="Nucleic acid-binding proteins"/>
    <property type="match status" value="12"/>
</dbReference>
<dbReference type="SUPFAM" id="SSF48452">
    <property type="entry name" value="TPR-like"/>
    <property type="match status" value="2"/>
</dbReference>
<feature type="compositionally biased region" description="Acidic residues" evidence="6">
    <location>
        <begin position="165"/>
        <end position="183"/>
    </location>
</feature>
<dbReference type="InterPro" id="IPR011990">
    <property type="entry name" value="TPR-like_helical_dom_sf"/>
</dbReference>
<evidence type="ECO:0000256" key="2">
    <source>
        <dbReference type="ARBA" id="ARBA00022552"/>
    </source>
</evidence>
<feature type="domain" description="S1 motif" evidence="7">
    <location>
        <begin position="1067"/>
        <end position="1136"/>
    </location>
</feature>
<dbReference type="GO" id="GO:0006364">
    <property type="term" value="P:rRNA processing"/>
    <property type="evidence" value="ECO:0007669"/>
    <property type="project" value="UniProtKB-KW"/>
</dbReference>
<feature type="region of interest" description="Disordered" evidence="6">
    <location>
        <begin position="1"/>
        <end position="82"/>
    </location>
</feature>
<dbReference type="FunFam" id="2.40.50.140:FF:000155">
    <property type="entry name" value="rRNA biogenesis protein RRP5"/>
    <property type="match status" value="1"/>
</dbReference>
<dbReference type="CDD" id="cd05694">
    <property type="entry name" value="S1_Rrp5_repeat_hs2_sc2"/>
    <property type="match status" value="1"/>
</dbReference>
<dbReference type="GO" id="GO:0003723">
    <property type="term" value="F:RNA binding"/>
    <property type="evidence" value="ECO:0007669"/>
    <property type="project" value="TreeGrafter"/>
</dbReference>
<feature type="domain" description="S1 motif" evidence="7">
    <location>
        <begin position="118"/>
        <end position="218"/>
    </location>
</feature>
<dbReference type="SMART" id="SM00316">
    <property type="entry name" value="S1"/>
    <property type="match status" value="15"/>
</dbReference>
<dbReference type="CDD" id="cd05708">
    <property type="entry name" value="S1_Rrp5_repeat_sc12"/>
    <property type="match status" value="1"/>
</dbReference>
<evidence type="ECO:0000256" key="1">
    <source>
        <dbReference type="ARBA" id="ARBA00004604"/>
    </source>
</evidence>
<dbReference type="Pfam" id="PF23459">
    <property type="entry name" value="S1_RRP5"/>
    <property type="match status" value="1"/>
</dbReference>
<dbReference type="PANTHER" id="PTHR23270">
    <property type="entry name" value="PROGRAMMED CELL DEATH PROTEIN 11 PRE-RRNA PROCESSING PROTEIN RRP5"/>
    <property type="match status" value="1"/>
</dbReference>
<feature type="compositionally biased region" description="Acidic residues" evidence="6">
    <location>
        <begin position="1491"/>
        <end position="1506"/>
    </location>
</feature>
<feature type="compositionally biased region" description="Acidic residues" evidence="6">
    <location>
        <begin position="1543"/>
        <end position="1555"/>
    </location>
</feature>
<dbReference type="PANTHER" id="PTHR23270:SF10">
    <property type="entry name" value="PROTEIN RRP5 HOMOLOG"/>
    <property type="match status" value="1"/>
</dbReference>
<feature type="domain" description="S1 motif" evidence="7">
    <location>
        <begin position="1149"/>
        <end position="1221"/>
    </location>
</feature>
<feature type="domain" description="S1 motif" evidence="7">
    <location>
        <begin position="1234"/>
        <end position="1303"/>
    </location>
</feature>
<feature type="region of interest" description="Disordered" evidence="6">
    <location>
        <begin position="156"/>
        <end position="183"/>
    </location>
</feature>
<feature type="domain" description="S1 motif" evidence="7">
    <location>
        <begin position="234"/>
        <end position="299"/>
    </location>
</feature>
<feature type="domain" description="S1 motif" evidence="7">
    <location>
        <begin position="1328"/>
        <end position="1397"/>
    </location>
</feature>
<comment type="subcellular location">
    <subcellularLocation>
        <location evidence="1">Nucleus</location>
        <location evidence="1">Nucleolus</location>
    </subcellularLocation>
</comment>
<evidence type="ECO:0000256" key="5">
    <source>
        <dbReference type="ARBA" id="ARBA00023242"/>
    </source>
</evidence>
<dbReference type="InterPro" id="IPR045209">
    <property type="entry name" value="Rrp5"/>
</dbReference>
<feature type="domain" description="S1 motif" evidence="7">
    <location>
        <begin position="322"/>
        <end position="392"/>
    </location>
</feature>
<dbReference type="Pfam" id="PF00575">
    <property type="entry name" value="S1"/>
    <property type="match status" value="5"/>
</dbReference>
<dbReference type="Proteomes" id="UP000195557">
    <property type="component" value="Unassembled WGS sequence"/>
</dbReference>
<dbReference type="InterPro" id="IPR048059">
    <property type="entry name" value="Rrp5_S1_rpt_hs1_sc1"/>
</dbReference>
<feature type="domain" description="S1 motif" evidence="7">
    <location>
        <begin position="895"/>
        <end position="960"/>
    </location>
</feature>
<dbReference type="InterPro" id="IPR003029">
    <property type="entry name" value="S1_domain"/>
</dbReference>
<dbReference type="InterPro" id="IPR057302">
    <property type="entry name" value="Rrp5_S1"/>
</dbReference>
<keyword evidence="5" id="KW-0539">Nucleus</keyword>
<feature type="domain" description="S1 motif" evidence="7">
    <location>
        <begin position="407"/>
        <end position="481"/>
    </location>
</feature>
<dbReference type="InterPro" id="IPR057300">
    <property type="entry name" value="OB_Rrp5"/>
</dbReference>
<dbReference type="Pfam" id="PF24685">
    <property type="entry name" value="OB_RRP5_4th"/>
    <property type="match status" value="1"/>
</dbReference>
<keyword evidence="3" id="KW-0597">Phosphoprotein</keyword>
<evidence type="ECO:0000256" key="6">
    <source>
        <dbReference type="SAM" id="MobiDB-lite"/>
    </source>
</evidence>
<dbReference type="InterPro" id="IPR003107">
    <property type="entry name" value="HAT"/>
</dbReference>